<feature type="chain" id="PRO_5040239213" evidence="1">
    <location>
        <begin position="21"/>
        <end position="420"/>
    </location>
</feature>
<name>A0A9Q1JXU0_9CARY</name>
<proteinExistence type="predicted"/>
<organism evidence="2 3">
    <name type="scientific">Carnegiea gigantea</name>
    <dbReference type="NCBI Taxonomy" id="171969"/>
    <lineage>
        <taxon>Eukaryota</taxon>
        <taxon>Viridiplantae</taxon>
        <taxon>Streptophyta</taxon>
        <taxon>Embryophyta</taxon>
        <taxon>Tracheophyta</taxon>
        <taxon>Spermatophyta</taxon>
        <taxon>Magnoliopsida</taxon>
        <taxon>eudicotyledons</taxon>
        <taxon>Gunneridae</taxon>
        <taxon>Pentapetalae</taxon>
        <taxon>Caryophyllales</taxon>
        <taxon>Cactineae</taxon>
        <taxon>Cactaceae</taxon>
        <taxon>Cactoideae</taxon>
        <taxon>Echinocereeae</taxon>
        <taxon>Carnegiea</taxon>
    </lineage>
</organism>
<feature type="signal peptide" evidence="1">
    <location>
        <begin position="1"/>
        <end position="20"/>
    </location>
</feature>
<reference evidence="2" key="1">
    <citation type="submission" date="2022-04" db="EMBL/GenBank/DDBJ databases">
        <title>Carnegiea gigantea Genome sequencing and assembly v2.</title>
        <authorList>
            <person name="Copetti D."/>
            <person name="Sanderson M.J."/>
            <person name="Burquez A."/>
            <person name="Wojciechowski M.F."/>
        </authorList>
    </citation>
    <scope>NUCLEOTIDE SEQUENCE</scope>
    <source>
        <strain evidence="2">SGP5-SGP5p</strain>
        <tissue evidence="2">Aerial part</tissue>
    </source>
</reference>
<evidence type="ECO:0000313" key="2">
    <source>
        <dbReference type="EMBL" id="KAJ8432850.1"/>
    </source>
</evidence>
<dbReference type="AlphaFoldDB" id="A0A9Q1JXU0"/>
<gene>
    <name evidence="2" type="ORF">Cgig2_024538</name>
</gene>
<dbReference type="EMBL" id="JAKOGI010000579">
    <property type="protein sequence ID" value="KAJ8432850.1"/>
    <property type="molecule type" value="Genomic_DNA"/>
</dbReference>
<accession>A0A9Q1JXU0</accession>
<sequence length="420" mass="49139">MRLELGSPFAVLMTLLSSLGKIINYHGWDSRQRKGSTLKWPRIIKQDILRYCRNEKNKCLGVSTDCENYFNATVLEKVDTECRRGEGYPAEDEFYPTLHRPPNFYDRSDEMTKQAFCELWGPLTNIFDHGVGEVGISLHDLKRVGGLSTLGAMYEEFLPLNKDLAEHNKYPAAAVELLRIPTKLCKFYKVGHIYYDLWLDHFYREYLEYFAYEEHTYSEKGKVETKKRSPLCISRQKRMTDLNVIVECELAAFLAFCLSRPVLPHDKEVIRPEIFAMDTLMAFGAWLYLSRLRRGQQVIETILVKLIQFLPIYDSLDSDCRSHFPTLVRFAGWLGRKLSLPQARHVFRDGRYLSLRASSYNEDSRNGRDVIDIGLPDEDFKFHLPIWLFYFLYVLELNYFWSPITPTDLLTNLDSIKGFY</sequence>
<evidence type="ECO:0000313" key="3">
    <source>
        <dbReference type="Proteomes" id="UP001153076"/>
    </source>
</evidence>
<dbReference type="OrthoDB" id="694455at2759"/>
<keyword evidence="1" id="KW-0732">Signal</keyword>
<evidence type="ECO:0000256" key="1">
    <source>
        <dbReference type="SAM" id="SignalP"/>
    </source>
</evidence>
<comment type="caution">
    <text evidence="2">The sequence shown here is derived from an EMBL/GenBank/DDBJ whole genome shotgun (WGS) entry which is preliminary data.</text>
</comment>
<keyword evidence="3" id="KW-1185">Reference proteome</keyword>
<dbReference type="Proteomes" id="UP001153076">
    <property type="component" value="Unassembled WGS sequence"/>
</dbReference>
<protein>
    <submittedName>
        <fullName evidence="2">Uncharacterized protein</fullName>
    </submittedName>
</protein>